<accession>A0A5B8R9Z5</accession>
<organism evidence="2">
    <name type="scientific">uncultured organism</name>
    <dbReference type="NCBI Taxonomy" id="155900"/>
    <lineage>
        <taxon>unclassified sequences</taxon>
        <taxon>environmental samples</taxon>
    </lineage>
</organism>
<dbReference type="InterPro" id="IPR012434">
    <property type="entry name" value="DUF1631"/>
</dbReference>
<proteinExistence type="predicted"/>
<dbReference type="EMBL" id="MN079082">
    <property type="protein sequence ID" value="QEA04334.1"/>
    <property type="molecule type" value="Genomic_DNA"/>
</dbReference>
<evidence type="ECO:0000313" key="2">
    <source>
        <dbReference type="EMBL" id="QEA04334.1"/>
    </source>
</evidence>
<feature type="region of interest" description="Disordered" evidence="1">
    <location>
        <begin position="284"/>
        <end position="339"/>
    </location>
</feature>
<evidence type="ECO:0008006" key="3">
    <source>
        <dbReference type="Google" id="ProtNLM"/>
    </source>
</evidence>
<feature type="compositionally biased region" description="Acidic residues" evidence="1">
    <location>
        <begin position="254"/>
        <end position="265"/>
    </location>
</feature>
<dbReference type="AlphaFoldDB" id="A0A5B8R9Z5"/>
<feature type="region of interest" description="Disordered" evidence="1">
    <location>
        <begin position="642"/>
        <end position="680"/>
    </location>
</feature>
<reference evidence="2" key="1">
    <citation type="submission" date="2019-06" db="EMBL/GenBank/DDBJ databases">
        <authorList>
            <person name="Murdoch R.W."/>
            <person name="Fathepure B."/>
        </authorList>
    </citation>
    <scope>NUCLEOTIDE SEQUENCE</scope>
</reference>
<feature type="region of interest" description="Disordered" evidence="1">
    <location>
        <begin position="218"/>
        <end position="266"/>
    </location>
</feature>
<feature type="compositionally biased region" description="Gly residues" evidence="1">
    <location>
        <begin position="311"/>
        <end position="339"/>
    </location>
</feature>
<sequence length="771" mass="85500">MNADDKVVYLRDGHRQRVSEVVQDLRHLATERLVRTATRTLDRSDDVLFERAERAAEADTQEAYFQAMRELRLQRRRVVAQFRETLEGLFSGLARHRPAPLRSRETAGDADSEDLTLMDDRRLEEAVAIESATTRLRGRHGVLVGSVNARLRHLLKLDELTSDASPFHPHTVVLAFSLAMQDVDIALNPRLILYKLFERTLDLELPRVLKAVDAKLEAAGARADTEDERAERPEGETPEETRDAAEPAAPAPPEDPDGKDDDGADDERGVAELLYRLMRRMKHQARPAVSPGNGGGGWGGAGAEAAPGSGATAGTGTGTGGPGGGDGAGPGGGGAAGAAGGVADRRVVLRALTALQQEVLDSEETDPDRIKAQVNHWLGEHGHATALEASVDDVIDLVSMLFDNLLADPRLAPSLRVVIARLQIPVLRVALRDRKLFSQPEHPARRLINELAGAATGWTEPQDLDTDPLYCKVTEVVERVVTRYQDDVRVFDVALRDIRYFVEREQERARVIEQRTRQTAEGNLRVEVAREAVQSEVEARLAEQRVPTVVVRLLEEAWFRVLFITAVREGRESETWRRQLTVMDELLWSVRPKRDADERQRMLQLMPRLLQDLREGLNGIMYNPHEMTQLFRDLESVHLRCLTPGEDPAGEEEGADGSASSRTAETSSSAAGWGQRPPDAEDMARVESLGVGSWFELRDHDPVVRAKLSARLDEGRRYVFVNRAGFRVAEYAAAEMARAVRDADVVELEEVAAFDQALERVIASLREIYAE</sequence>
<gene>
    <name evidence="2" type="ORF">KBTEX_00642</name>
</gene>
<protein>
    <recommendedName>
        <fullName evidence="3">Thymidine phosphorylase</fullName>
    </recommendedName>
</protein>
<dbReference type="Pfam" id="PF07793">
    <property type="entry name" value="DUF1631"/>
    <property type="match status" value="1"/>
</dbReference>
<evidence type="ECO:0000256" key="1">
    <source>
        <dbReference type="SAM" id="MobiDB-lite"/>
    </source>
</evidence>
<feature type="compositionally biased region" description="Basic and acidic residues" evidence="1">
    <location>
        <begin position="229"/>
        <end position="245"/>
    </location>
</feature>
<feature type="compositionally biased region" description="Low complexity" evidence="1">
    <location>
        <begin position="656"/>
        <end position="671"/>
    </location>
</feature>
<name>A0A5B8R9Z5_9ZZZZ</name>
<feature type="compositionally biased region" description="Gly residues" evidence="1">
    <location>
        <begin position="292"/>
        <end position="302"/>
    </location>
</feature>